<gene>
    <name evidence="6" type="ORF">QQS21_011464</name>
</gene>
<keyword evidence="2" id="KW-0479">Metal-binding</keyword>
<dbReference type="GO" id="GO:0020037">
    <property type="term" value="F:heme binding"/>
    <property type="evidence" value="ECO:0007669"/>
    <property type="project" value="InterPro"/>
</dbReference>
<sequence>MMKTLVSSNLPSSGAIPSGKLASIPDFDSLRASIPDKCARECYLAVHETVTHLGRAMQLGRHRLLIDRLNHFLDLNTLEAVASICRTDAELCTAFSVYFTTLEQAYHWPRADAVSTPTALHDHKLVIQMLYHAELRDVLDLNAFLASSGDQVVLFSENTAGTALRIAKSMIRKADLARKNDSPLHQKKQDRVNLLYRTCSQDWFIQGDYDNHQSHKEFGRLHDVIRTNGTQRSVQEIFETRGLHHLQMMPSLLSDLPSTTARIISVLDNLQIAVTLAREELFNMVVDEVVWGQTFAKFSKPVGFSNIGSGGADCPMFRMLDALCGRVDSSSKDMLLTELDMRSRHFPPNMRSLIHAVAAAPSIRSYVASEKASDELTHRFKALQQLMWDLYEMHRKKALRIVLSLRAGQLFTSSGTQNAKSPEGHICNSLRSAMNVRFGTDPLTRQIPAYGFSTPLLRGSDGTIQAATIRLVLATPLLVGPGDTVGVTVEVKPGELQTRTYSVTEVLKKDKSATVGDFQSATSVEICCRKAGQVSSYLCSQKGQFPIQITLQPKPQFRINGNSNSAEQTIFIAQGSAIGLFHSWLSGRSSLVGKYLLVVGARNLSMLAYADQLCNVLDKFKPNMRVLVSLSQATPEDKVYLGARGIEVFSGRVTSYLQSNTLPVARATFVCGSSEFGLNVARCLNQRHTSQAHALGPRLSSIRTSSLPDLRMHVASRPKGSALETAKLPSISKAELALHNSPGDAWISIGHTVYDISALFSFHPGGEKTLMCRAGLDADGMFNAVHEGSLEVASMLEQMAVGTLATASMEHQKRDKFLDNIVQIQNDLTNTSRFEQQPTGCSEQLSKAPPIEVIRGSLTQLVRGWTELLGVTAVSDTLVNKLQSALDDLMLRWDRKQTALYTEHLYDVERCALGVREIFDSQRIIVQGIHAAVDNLKEKLFASADDKEIYDISLFEMATTGILQSLETNL</sequence>
<keyword evidence="7" id="KW-1185">Reference proteome</keyword>
<organism evidence="6 7">
    <name type="scientific">Conoideocrella luteorostrata</name>
    <dbReference type="NCBI Taxonomy" id="1105319"/>
    <lineage>
        <taxon>Eukaryota</taxon>
        <taxon>Fungi</taxon>
        <taxon>Dikarya</taxon>
        <taxon>Ascomycota</taxon>
        <taxon>Pezizomycotina</taxon>
        <taxon>Sordariomycetes</taxon>
        <taxon>Hypocreomycetidae</taxon>
        <taxon>Hypocreales</taxon>
        <taxon>Clavicipitaceae</taxon>
        <taxon>Conoideocrella</taxon>
    </lineage>
</organism>
<evidence type="ECO:0000256" key="3">
    <source>
        <dbReference type="ARBA" id="ARBA00023004"/>
    </source>
</evidence>
<dbReference type="SUPFAM" id="SSF140959">
    <property type="entry name" value="Indolic compounds 2,3-dioxygenase-like"/>
    <property type="match status" value="1"/>
</dbReference>
<proteinExistence type="predicted"/>
<evidence type="ECO:0000259" key="5">
    <source>
        <dbReference type="PROSITE" id="PS51384"/>
    </source>
</evidence>
<evidence type="ECO:0000313" key="6">
    <source>
        <dbReference type="EMBL" id="KAK2590852.1"/>
    </source>
</evidence>
<keyword evidence="1" id="KW-0349">Heme</keyword>
<dbReference type="EMBL" id="JASWJB010000390">
    <property type="protein sequence ID" value="KAK2590852.1"/>
    <property type="molecule type" value="Genomic_DNA"/>
</dbReference>
<evidence type="ECO:0000259" key="4">
    <source>
        <dbReference type="PROSITE" id="PS50255"/>
    </source>
</evidence>
<protein>
    <recommendedName>
        <fullName evidence="8">Cytochrome b5 heme-binding domain-containing protein</fullName>
    </recommendedName>
</protein>
<dbReference type="SMART" id="SM01117">
    <property type="entry name" value="Cyt-b5"/>
    <property type="match status" value="1"/>
</dbReference>
<evidence type="ECO:0000256" key="1">
    <source>
        <dbReference type="ARBA" id="ARBA00022617"/>
    </source>
</evidence>
<dbReference type="Gene3D" id="3.10.120.10">
    <property type="entry name" value="Cytochrome b5-like heme/steroid binding domain"/>
    <property type="match status" value="1"/>
</dbReference>
<comment type="caution">
    <text evidence="6">The sequence shown here is derived from an EMBL/GenBank/DDBJ whole genome shotgun (WGS) entry which is preliminary data.</text>
</comment>
<dbReference type="SUPFAM" id="SSF52343">
    <property type="entry name" value="Ferredoxin reductase-like, C-terminal NADP-linked domain"/>
    <property type="match status" value="1"/>
</dbReference>
<dbReference type="InterPro" id="IPR017927">
    <property type="entry name" value="FAD-bd_FR_type"/>
</dbReference>
<dbReference type="SUPFAM" id="SSF55856">
    <property type="entry name" value="Cytochrome b5-like heme/steroid binding domain"/>
    <property type="match status" value="1"/>
</dbReference>
<dbReference type="PANTHER" id="PTHR46237:SF1">
    <property type="entry name" value="CYTOCHROME B5 REDUCTASE 4"/>
    <property type="match status" value="1"/>
</dbReference>
<dbReference type="Proteomes" id="UP001251528">
    <property type="component" value="Unassembled WGS sequence"/>
</dbReference>
<dbReference type="GO" id="GO:0019441">
    <property type="term" value="P:L-tryptophan catabolic process to kynurenine"/>
    <property type="evidence" value="ECO:0007669"/>
    <property type="project" value="InterPro"/>
</dbReference>
<dbReference type="Pfam" id="PF00173">
    <property type="entry name" value="Cyt-b5"/>
    <property type="match status" value="1"/>
</dbReference>
<dbReference type="GO" id="GO:0046872">
    <property type="term" value="F:metal ion binding"/>
    <property type="evidence" value="ECO:0007669"/>
    <property type="project" value="UniProtKB-KW"/>
</dbReference>
<reference evidence="6" key="1">
    <citation type="submission" date="2023-06" db="EMBL/GenBank/DDBJ databases">
        <title>Conoideocrella luteorostrata (Hypocreales: Clavicipitaceae), a potential biocontrol fungus for elongate hemlock scale in United States Christmas tree production areas.</title>
        <authorList>
            <person name="Barrett H."/>
            <person name="Lovett B."/>
            <person name="Macias A.M."/>
            <person name="Stajich J.E."/>
            <person name="Kasson M.T."/>
        </authorList>
    </citation>
    <scope>NUCLEOTIDE SEQUENCE</scope>
    <source>
        <strain evidence="6">ARSEF 14590</strain>
    </source>
</reference>
<evidence type="ECO:0008006" key="8">
    <source>
        <dbReference type="Google" id="ProtNLM"/>
    </source>
</evidence>
<dbReference type="GO" id="GO:0005737">
    <property type="term" value="C:cytoplasm"/>
    <property type="evidence" value="ECO:0007669"/>
    <property type="project" value="TreeGrafter"/>
</dbReference>
<dbReference type="Gene3D" id="1.20.58.480">
    <property type="match status" value="1"/>
</dbReference>
<dbReference type="PROSITE" id="PS51384">
    <property type="entry name" value="FAD_FR"/>
    <property type="match status" value="1"/>
</dbReference>
<keyword evidence="3" id="KW-0408">Iron</keyword>
<dbReference type="PROSITE" id="PS50255">
    <property type="entry name" value="CYTOCHROME_B5_2"/>
    <property type="match status" value="1"/>
</dbReference>
<dbReference type="InterPro" id="IPR037217">
    <property type="entry name" value="Trp/Indoleamine_2_3_dOase-like"/>
</dbReference>
<evidence type="ECO:0000256" key="2">
    <source>
        <dbReference type="ARBA" id="ARBA00022723"/>
    </source>
</evidence>
<dbReference type="InterPro" id="IPR039261">
    <property type="entry name" value="FNR_nucleotide-bd"/>
</dbReference>
<feature type="domain" description="Cytochrome b5 heme-binding" evidence="4">
    <location>
        <begin position="728"/>
        <end position="805"/>
    </location>
</feature>
<dbReference type="Gene3D" id="3.40.50.80">
    <property type="entry name" value="Nucleotide-binding domain of ferredoxin-NADP reductase (FNR) module"/>
    <property type="match status" value="1"/>
</dbReference>
<dbReference type="InterPro" id="IPR036400">
    <property type="entry name" value="Cyt_B5-like_heme/steroid_sf"/>
</dbReference>
<accession>A0AAJ0CE49</accession>
<dbReference type="AlphaFoldDB" id="A0AAJ0CE49"/>
<name>A0AAJ0CE49_9HYPO</name>
<dbReference type="InterPro" id="IPR001199">
    <property type="entry name" value="Cyt_B5-like_heme/steroid-bd"/>
</dbReference>
<evidence type="ECO:0000313" key="7">
    <source>
        <dbReference type="Proteomes" id="UP001251528"/>
    </source>
</evidence>
<dbReference type="PANTHER" id="PTHR46237">
    <property type="entry name" value="CYTOCHROME B5 REDUCTASE 4 FAMILY MEMBER"/>
    <property type="match status" value="1"/>
</dbReference>
<dbReference type="GO" id="GO:0004128">
    <property type="term" value="F:cytochrome-b5 reductase activity, acting on NAD(P)H"/>
    <property type="evidence" value="ECO:0007669"/>
    <property type="project" value="TreeGrafter"/>
</dbReference>
<dbReference type="InterPro" id="IPR051872">
    <property type="entry name" value="Cytochrome_b5/Flavoprotein_Rdt"/>
</dbReference>
<feature type="domain" description="FAD-binding FR-type" evidence="5">
    <location>
        <begin position="449"/>
        <end position="560"/>
    </location>
</feature>